<feature type="coiled-coil region" evidence="1">
    <location>
        <begin position="159"/>
        <end position="187"/>
    </location>
</feature>
<sequence length="1149" mass="136897">MESTTTLGLHLKYQHDLFEDKHYFGGGVNLAVQNIESIFQAFAERYGIQNPLRKNGVPAINNIFHDNISISNYKEYLKFLKQYLPVVGFLEKSNEINIFEFREDFEILINAIYKLRHFYTHYYHSPIKLEDRFYTCLNELFVAVAIQVKKHKMKSDKTRQLLNKNLHQLLQQLIEQKREKLKDKKAEGEKVSLDTKSIENAVLNDAFVHLLDKDENIRLNYSSRLSEDIITKNGITLSISGLLFLLSLFLQRKEAEDLRSRIEGFKGKGNELRFMATHWVFSYLNVKRIKHRLNTDFQKETLLIQIADELSKVPDEVYKTLDHENRSKFLEDINEYIREGNEDASLNESTVVHGVIRKRYENKFHYLVLRYLDEFVDFPSLRFQVHLGNYIHDRRDKVIDGTNFITNRVIKEPIKVFGKLSHVSKLKSDYMESLSREHKNGWDVFPNPSYNFVGHNIPIFINLRSASSKGKELYRDLMKIKSEKKKKSREEGIPMERRDGKPTKIEISNQIDRNIKDNNFKDIYPGEPLAMLSLNELPALLFELLRRPSITPQDIEDRMVEKLYERFQIIRDYKPGDGLSTSKISKKLRKADNSTRLDGKKLLRAIQTETRNAREKLHTLEENKALQKNRKRRTVYTTREQGREASWLAQDLKRFMPIASRKEWRGYHHSQLQQILAFYDQNPKQPLELLEQFWDLKEDTYVWNSWIHKSLSQHNGFVPMYEGYLKGRLGYYKKLESDIIGFLEEHKVLKRYYTQQHLNVIFRERLYFIKTETKQKLELLARPLVFPRGIFDDKPTFVQDKKVVDHPELFADWYVYSYKDDHSFQEFYHYKRDYNEIFETELSWDIDFKDNKRQLNPSEQMDLFRMKWDLKIKKIKIQDIFLKIVAEDIYLKIFGHKIPLSLSDFYISRQERLTLDEQAVAQSMRLPGDTSENQIKESNLWQTTVPYEKEQIREPKIKLKDIGKFKYFLQQQKVLNLLKYDPQHVWTKAELEEELYIGKHSYEVVRREMLLQKCHQLEKHILEQFRFDGSNHPRELEQGNHPNFKMYIVNGILTKRGELEIEAENWWLELGNSKNSLDKVEVELLTMKTIPEQKAFLLILIRNKFAHNQLPADNYFHYASNLMNLKKSDTYSLFWFTVADTIVQEFMSL</sequence>
<dbReference type="AlphaFoldDB" id="A0A1K1S0C6"/>
<dbReference type="STRING" id="1150368.SAMN02927921_04267"/>
<gene>
    <name evidence="2" type="ORF">SAMN02927921_04267</name>
</gene>
<dbReference type="EMBL" id="FPJE01000049">
    <property type="protein sequence ID" value="SFW77766.1"/>
    <property type="molecule type" value="Genomic_DNA"/>
</dbReference>
<feature type="coiled-coil region" evidence="1">
    <location>
        <begin position="603"/>
        <end position="630"/>
    </location>
</feature>
<protein>
    <submittedName>
        <fullName evidence="2">Uncharacterized protein</fullName>
    </submittedName>
</protein>
<name>A0A1K1S0C6_9FLAO</name>
<evidence type="ECO:0000313" key="3">
    <source>
        <dbReference type="Proteomes" id="UP000182248"/>
    </source>
</evidence>
<keyword evidence="1" id="KW-0175">Coiled coil</keyword>
<dbReference type="CDD" id="cd20478">
    <property type="entry name" value="Cas13b_Bz-like"/>
    <property type="match status" value="1"/>
</dbReference>
<organism evidence="2 3">
    <name type="scientific">Sinomicrobium oceani</name>
    <dbReference type="NCBI Taxonomy" id="1150368"/>
    <lineage>
        <taxon>Bacteria</taxon>
        <taxon>Pseudomonadati</taxon>
        <taxon>Bacteroidota</taxon>
        <taxon>Flavobacteriia</taxon>
        <taxon>Flavobacteriales</taxon>
        <taxon>Flavobacteriaceae</taxon>
        <taxon>Sinomicrobium</taxon>
    </lineage>
</organism>
<proteinExistence type="predicted"/>
<evidence type="ECO:0000256" key="1">
    <source>
        <dbReference type="SAM" id="Coils"/>
    </source>
</evidence>
<evidence type="ECO:0000313" key="2">
    <source>
        <dbReference type="EMBL" id="SFW77766.1"/>
    </source>
</evidence>
<reference evidence="2 3" key="1">
    <citation type="submission" date="2016-11" db="EMBL/GenBank/DDBJ databases">
        <authorList>
            <person name="Jaros S."/>
            <person name="Januszkiewicz K."/>
            <person name="Wedrychowicz H."/>
        </authorList>
    </citation>
    <scope>NUCLEOTIDE SEQUENCE [LARGE SCALE GENOMIC DNA]</scope>
    <source>
        <strain evidence="2 3">CGMCC 1.12145</strain>
    </source>
</reference>
<dbReference type="RefSeq" id="WP_072319476.1">
    <property type="nucleotide sequence ID" value="NZ_FPJE01000049.1"/>
</dbReference>
<accession>A0A1K1S0C6</accession>
<dbReference type="OrthoDB" id="613399at2"/>
<keyword evidence="3" id="KW-1185">Reference proteome</keyword>
<dbReference type="Proteomes" id="UP000182248">
    <property type="component" value="Unassembled WGS sequence"/>
</dbReference>
<dbReference type="NCBIfam" id="NF038190">
    <property type="entry name" value="VI_Cas13b"/>
    <property type="match status" value="1"/>
</dbReference>